<protein>
    <submittedName>
        <fullName evidence="1">Uncharacterized protein</fullName>
    </submittedName>
</protein>
<name>A0ABD0BFR0_AERCA</name>
<gene>
    <name evidence="1" type="ORF">KAM382_43390</name>
</gene>
<proteinExistence type="predicted"/>
<dbReference type="EMBL" id="BPOP01000090">
    <property type="protein sequence ID" value="GJB94278.1"/>
    <property type="molecule type" value="Genomic_DNA"/>
</dbReference>
<organism evidence="1 2">
    <name type="scientific">Aeromonas caviae</name>
    <name type="common">Aeromonas punctata</name>
    <dbReference type="NCBI Taxonomy" id="648"/>
    <lineage>
        <taxon>Bacteria</taxon>
        <taxon>Pseudomonadati</taxon>
        <taxon>Pseudomonadota</taxon>
        <taxon>Gammaproteobacteria</taxon>
        <taxon>Aeromonadales</taxon>
        <taxon>Aeromonadaceae</taxon>
        <taxon>Aeromonas</taxon>
    </lineage>
</organism>
<evidence type="ECO:0000313" key="1">
    <source>
        <dbReference type="EMBL" id="GJB94278.1"/>
    </source>
</evidence>
<accession>A0ABD0BFR0</accession>
<comment type="caution">
    <text evidence="1">The sequence shown here is derived from an EMBL/GenBank/DDBJ whole genome shotgun (WGS) entry which is preliminary data.</text>
</comment>
<dbReference type="RefSeq" id="WP_223944169.1">
    <property type="nucleotide sequence ID" value="NZ_BPNR01000097.1"/>
</dbReference>
<sequence>MHIEITGRMTGKTERLIATANQLIAQGKRVVIVCSNNRFMMAILQKGCPGAKVSGDKYLNKKEWFAELDADPDVIWMYDEFDWFQNQSVIKIRPNGYYYTTPRPPFNLMKPKGDRPIAKLMQTYQTHVDTIIIMPCHTHLRDDSIPMDFWGIDCAE</sequence>
<reference evidence="1 2" key="1">
    <citation type="submission" date="2021-07" db="EMBL/GenBank/DDBJ databases">
        <title>Draft genome sequence of carbapenem-resistant Aeromonas spp. in Japan.</title>
        <authorList>
            <person name="Maehana S."/>
            <person name="Suzuki M."/>
            <person name="Kitasato H."/>
        </authorList>
    </citation>
    <scope>NUCLEOTIDE SEQUENCE [LARGE SCALE GENOMIC DNA]</scope>
    <source>
        <strain evidence="1 2">KAM382</strain>
    </source>
</reference>
<dbReference type="AlphaFoldDB" id="A0ABD0BFR0"/>
<dbReference type="Proteomes" id="UP000737420">
    <property type="component" value="Unassembled WGS sequence"/>
</dbReference>
<evidence type="ECO:0000313" key="2">
    <source>
        <dbReference type="Proteomes" id="UP000737420"/>
    </source>
</evidence>